<dbReference type="RefSeq" id="WP_012486135.1">
    <property type="nucleotide sequence ID" value="NC_010995.1"/>
</dbReference>
<dbReference type="Proteomes" id="UP000001036">
    <property type="component" value="Chromosome"/>
</dbReference>
<dbReference type="AlphaFoldDB" id="B3PIB5"/>
<keyword evidence="2" id="KW-1185">Reference proteome</keyword>
<proteinExistence type="predicted"/>
<dbReference type="STRING" id="498211.CJA_0455"/>
<dbReference type="HOGENOM" id="CLU_2153827_0_0_6"/>
<accession>B3PIB5</accession>
<gene>
    <name evidence="1" type="ordered locus">CJA_0455</name>
</gene>
<evidence type="ECO:0000313" key="1">
    <source>
        <dbReference type="EMBL" id="ACE85597.1"/>
    </source>
</evidence>
<dbReference type="KEGG" id="cja:CJA_0455"/>
<evidence type="ECO:0000313" key="2">
    <source>
        <dbReference type="Proteomes" id="UP000001036"/>
    </source>
</evidence>
<name>B3PIB5_CELJU</name>
<reference evidence="1 2" key="1">
    <citation type="journal article" date="2008" name="J. Bacteriol.">
        <title>Insights into plant cell wall degradation from the genome sequence of the soil bacterium Cellvibrio japonicus.</title>
        <authorList>
            <person name="Deboy R.T."/>
            <person name="Mongodin E.F."/>
            <person name="Fouts D.E."/>
            <person name="Tailford L.E."/>
            <person name="Khouri H."/>
            <person name="Emerson J.B."/>
            <person name="Mohamoud Y."/>
            <person name="Watkins K."/>
            <person name="Henrissat B."/>
            <person name="Gilbert H.J."/>
            <person name="Nelson K.E."/>
        </authorList>
    </citation>
    <scope>NUCLEOTIDE SEQUENCE [LARGE SCALE GENOMIC DNA]</scope>
    <source>
        <strain evidence="1 2">Ueda107</strain>
    </source>
</reference>
<sequence>MKRDNPYHSTPMDYPFSAEETGALAGVQQALEHEVDELVRLELAAEQMLVEEVDLAKAYLEDDSQHVWADLREGLQRWEVVAGEWLLSAADPSRVNWQLNHWWGDDEVHLH</sequence>
<dbReference type="EMBL" id="CP000934">
    <property type="protein sequence ID" value="ACE85597.1"/>
    <property type="molecule type" value="Genomic_DNA"/>
</dbReference>
<protein>
    <submittedName>
        <fullName evidence="1">Uncharacterized protein</fullName>
    </submittedName>
</protein>
<dbReference type="OrthoDB" id="3174978at2"/>
<dbReference type="eggNOG" id="ENOG5031UWW">
    <property type="taxonomic scope" value="Bacteria"/>
</dbReference>
<organism evidence="1 2">
    <name type="scientific">Cellvibrio japonicus (strain Ueda107)</name>
    <name type="common">Pseudomonas fluorescens subsp. cellulosa</name>
    <dbReference type="NCBI Taxonomy" id="498211"/>
    <lineage>
        <taxon>Bacteria</taxon>
        <taxon>Pseudomonadati</taxon>
        <taxon>Pseudomonadota</taxon>
        <taxon>Gammaproteobacteria</taxon>
        <taxon>Cellvibrionales</taxon>
        <taxon>Cellvibrionaceae</taxon>
        <taxon>Cellvibrio</taxon>
    </lineage>
</organism>